<evidence type="ECO:0000313" key="2">
    <source>
        <dbReference type="Proteomes" id="UP000282957"/>
    </source>
</evidence>
<organism evidence="1 2">
    <name type="scientific">Rhodovarius crocodyli</name>
    <dbReference type="NCBI Taxonomy" id="1979269"/>
    <lineage>
        <taxon>Bacteria</taxon>
        <taxon>Pseudomonadati</taxon>
        <taxon>Pseudomonadota</taxon>
        <taxon>Alphaproteobacteria</taxon>
        <taxon>Acetobacterales</taxon>
        <taxon>Roseomonadaceae</taxon>
        <taxon>Rhodovarius</taxon>
    </lineage>
</organism>
<dbReference type="OrthoDB" id="7271380at2"/>
<evidence type="ECO:0000313" key="1">
    <source>
        <dbReference type="EMBL" id="RVT91887.1"/>
    </source>
</evidence>
<reference evidence="1 2" key="1">
    <citation type="submission" date="2019-01" db="EMBL/GenBank/DDBJ databases">
        <authorList>
            <person name="Chen W.-M."/>
        </authorList>
    </citation>
    <scope>NUCLEOTIDE SEQUENCE [LARGE SCALE GENOMIC DNA]</scope>
    <source>
        <strain evidence="1 2">CCP-6</strain>
    </source>
</reference>
<keyword evidence="2" id="KW-1185">Reference proteome</keyword>
<sequence length="104" mass="11023">MALSLPIEVDGTGATATYWRLTHVQADFPACVVEAQLHGYLDHAARQAGKKPLARYNYRFGTAGLFAEGELSIPAIYSAVRTLPDGEAADGSALPSRFAAATDI</sequence>
<protein>
    <submittedName>
        <fullName evidence="1">Uncharacterized protein</fullName>
    </submittedName>
</protein>
<proteinExistence type="predicted"/>
<name>A0A437M2H3_9PROT</name>
<dbReference type="EMBL" id="SACL01000008">
    <property type="protein sequence ID" value="RVT91887.1"/>
    <property type="molecule type" value="Genomic_DNA"/>
</dbReference>
<dbReference type="RefSeq" id="WP_127789217.1">
    <property type="nucleotide sequence ID" value="NZ_SACL01000008.1"/>
</dbReference>
<comment type="caution">
    <text evidence="1">The sequence shown here is derived from an EMBL/GenBank/DDBJ whole genome shotgun (WGS) entry which is preliminary data.</text>
</comment>
<gene>
    <name evidence="1" type="ORF">EOD42_19280</name>
</gene>
<dbReference type="AlphaFoldDB" id="A0A437M2H3"/>
<accession>A0A437M2H3</accession>
<dbReference type="Proteomes" id="UP000282957">
    <property type="component" value="Unassembled WGS sequence"/>
</dbReference>